<dbReference type="InterPro" id="IPR014710">
    <property type="entry name" value="RmlC-like_jellyroll"/>
</dbReference>
<dbReference type="GO" id="GO:0003677">
    <property type="term" value="F:DNA binding"/>
    <property type="evidence" value="ECO:0007669"/>
    <property type="project" value="UniProtKB-KW"/>
</dbReference>
<dbReference type="InterPro" id="IPR018490">
    <property type="entry name" value="cNMP-bd_dom_sf"/>
</dbReference>
<evidence type="ECO:0000313" key="8">
    <source>
        <dbReference type="Proteomes" id="UP000295281"/>
    </source>
</evidence>
<dbReference type="CDD" id="cd00038">
    <property type="entry name" value="CAP_ED"/>
    <property type="match status" value="1"/>
</dbReference>
<comment type="caution">
    <text evidence="7">The sequence shown here is derived from an EMBL/GenBank/DDBJ whole genome shotgun (WGS) entry which is preliminary data.</text>
</comment>
<evidence type="ECO:0000256" key="3">
    <source>
        <dbReference type="ARBA" id="ARBA00023163"/>
    </source>
</evidence>
<organism evidence="7 8">
    <name type="scientific">Actinorugispora endophytica</name>
    <dbReference type="NCBI Taxonomy" id="1605990"/>
    <lineage>
        <taxon>Bacteria</taxon>
        <taxon>Bacillati</taxon>
        <taxon>Actinomycetota</taxon>
        <taxon>Actinomycetes</taxon>
        <taxon>Streptosporangiales</taxon>
        <taxon>Nocardiopsidaceae</taxon>
        <taxon>Actinorugispora</taxon>
    </lineage>
</organism>
<dbReference type="InterPro" id="IPR036388">
    <property type="entry name" value="WH-like_DNA-bd_sf"/>
</dbReference>
<dbReference type="Pfam" id="PF00027">
    <property type="entry name" value="cNMP_binding"/>
    <property type="match status" value="1"/>
</dbReference>
<dbReference type="InterPro" id="IPR050397">
    <property type="entry name" value="Env_Response_Regulators"/>
</dbReference>
<dbReference type="GO" id="GO:0003700">
    <property type="term" value="F:DNA-binding transcription factor activity"/>
    <property type="evidence" value="ECO:0007669"/>
    <property type="project" value="TreeGrafter"/>
</dbReference>
<protein>
    <submittedName>
        <fullName evidence="7">CRP-like cAMP-binding protein</fullName>
    </submittedName>
</protein>
<feature type="domain" description="HTH crp-type" evidence="6">
    <location>
        <begin position="170"/>
        <end position="240"/>
    </location>
</feature>
<evidence type="ECO:0000259" key="5">
    <source>
        <dbReference type="PROSITE" id="PS50042"/>
    </source>
</evidence>
<dbReference type="SUPFAM" id="SSF46785">
    <property type="entry name" value="Winged helix' DNA-binding domain"/>
    <property type="match status" value="1"/>
</dbReference>
<dbReference type="AlphaFoldDB" id="A0A4R6V556"/>
<keyword evidence="3" id="KW-0804">Transcription</keyword>
<dbReference type="SMART" id="SM00419">
    <property type="entry name" value="HTH_CRP"/>
    <property type="match status" value="1"/>
</dbReference>
<dbReference type="GO" id="GO:0005829">
    <property type="term" value="C:cytosol"/>
    <property type="evidence" value="ECO:0007669"/>
    <property type="project" value="TreeGrafter"/>
</dbReference>
<keyword evidence="1" id="KW-0805">Transcription regulation</keyword>
<proteinExistence type="predicted"/>
<dbReference type="SMART" id="SM00100">
    <property type="entry name" value="cNMP"/>
    <property type="match status" value="1"/>
</dbReference>
<dbReference type="Pfam" id="PF13545">
    <property type="entry name" value="HTH_Crp_2"/>
    <property type="match status" value="1"/>
</dbReference>
<dbReference type="PANTHER" id="PTHR24567:SF68">
    <property type="entry name" value="DNA-BINDING TRANSCRIPTIONAL DUAL REGULATOR CRP"/>
    <property type="match status" value="1"/>
</dbReference>
<dbReference type="RefSeq" id="WP_243742317.1">
    <property type="nucleotide sequence ID" value="NZ_SNYN01000001.1"/>
</dbReference>
<dbReference type="PROSITE" id="PS50042">
    <property type="entry name" value="CNMP_BINDING_3"/>
    <property type="match status" value="1"/>
</dbReference>
<gene>
    <name evidence="7" type="ORF">EV190_101771</name>
</gene>
<accession>A0A4R6V556</accession>
<sequence length="247" mass="26740">MPIAAFGDHAPGSSHTVRDREPTAMPLPGLLSRLQLFRGLTPDQLRAVAAGCRFVALDRGEIVFHQGDPVRGFFFVLRGQVQITVSTPDGARKVMEIIREGEGFGEAVVFEGIDYPVTATALARTELLAVSSAAVLGLLDRDPGFARRMLANMAGRLRGLVQDVKSYSLRSSAQRVVGLLLSEAEAYGTPRGEVRLPARKQVLASRLNLAPETFSRVLHDLSADGLISVDGHRITLHDVPRLAARLE</sequence>
<evidence type="ECO:0000256" key="2">
    <source>
        <dbReference type="ARBA" id="ARBA00023125"/>
    </source>
</evidence>
<feature type="domain" description="Cyclic nucleotide-binding" evidence="5">
    <location>
        <begin position="36"/>
        <end position="156"/>
    </location>
</feature>
<evidence type="ECO:0000259" key="6">
    <source>
        <dbReference type="PROSITE" id="PS51063"/>
    </source>
</evidence>
<feature type="region of interest" description="Disordered" evidence="4">
    <location>
        <begin position="1"/>
        <end position="22"/>
    </location>
</feature>
<evidence type="ECO:0000256" key="1">
    <source>
        <dbReference type="ARBA" id="ARBA00023015"/>
    </source>
</evidence>
<dbReference type="EMBL" id="SNYN01000001">
    <property type="protein sequence ID" value="TDQ55444.1"/>
    <property type="molecule type" value="Genomic_DNA"/>
</dbReference>
<keyword evidence="2" id="KW-0238">DNA-binding</keyword>
<dbReference type="Gene3D" id="2.60.120.10">
    <property type="entry name" value="Jelly Rolls"/>
    <property type="match status" value="1"/>
</dbReference>
<dbReference type="PANTHER" id="PTHR24567">
    <property type="entry name" value="CRP FAMILY TRANSCRIPTIONAL REGULATORY PROTEIN"/>
    <property type="match status" value="1"/>
</dbReference>
<dbReference type="Gene3D" id="1.10.10.10">
    <property type="entry name" value="Winged helix-like DNA-binding domain superfamily/Winged helix DNA-binding domain"/>
    <property type="match status" value="1"/>
</dbReference>
<dbReference type="InterPro" id="IPR012318">
    <property type="entry name" value="HTH_CRP"/>
</dbReference>
<evidence type="ECO:0000256" key="4">
    <source>
        <dbReference type="SAM" id="MobiDB-lite"/>
    </source>
</evidence>
<keyword evidence="8" id="KW-1185">Reference proteome</keyword>
<evidence type="ECO:0000313" key="7">
    <source>
        <dbReference type="EMBL" id="TDQ55444.1"/>
    </source>
</evidence>
<name>A0A4R6V556_9ACTN</name>
<dbReference type="InterPro" id="IPR000595">
    <property type="entry name" value="cNMP-bd_dom"/>
</dbReference>
<dbReference type="SUPFAM" id="SSF51206">
    <property type="entry name" value="cAMP-binding domain-like"/>
    <property type="match status" value="1"/>
</dbReference>
<dbReference type="PROSITE" id="PS51063">
    <property type="entry name" value="HTH_CRP_2"/>
    <property type="match status" value="1"/>
</dbReference>
<reference evidence="7 8" key="1">
    <citation type="submission" date="2019-03" db="EMBL/GenBank/DDBJ databases">
        <title>Genomic Encyclopedia of Type Strains, Phase IV (KMG-IV): sequencing the most valuable type-strain genomes for metagenomic binning, comparative biology and taxonomic classification.</title>
        <authorList>
            <person name="Goeker M."/>
        </authorList>
    </citation>
    <scope>NUCLEOTIDE SEQUENCE [LARGE SCALE GENOMIC DNA]</scope>
    <source>
        <strain evidence="7 8">DSM 46770</strain>
    </source>
</reference>
<dbReference type="Proteomes" id="UP000295281">
    <property type="component" value="Unassembled WGS sequence"/>
</dbReference>
<dbReference type="InterPro" id="IPR036390">
    <property type="entry name" value="WH_DNA-bd_sf"/>
</dbReference>